<keyword evidence="3" id="KW-1185">Reference proteome</keyword>
<dbReference type="Proteomes" id="UP000070467">
    <property type="component" value="Unassembled WGS sequence"/>
</dbReference>
<evidence type="ECO:0000313" key="2">
    <source>
        <dbReference type="EMBL" id="KXB58562.1"/>
    </source>
</evidence>
<sequence length="252" mass="28856">MIKEIGRHFLSSSNLKKTQKNKNIFFQRTLPSNEQIIFAMLLTLSGGFFDSYTFVNCNGIFANAQTGNLIFIGLEIAQGEYHRALRYVPSIASFVLGVIFNKYIMNKIKNIRISNYINISLLIQIFVLVLIYVIPKIYIFDIRPWGISFTCAMQFDSFRRVNSVPFASVFCTGNLRSMSEHLFRYFYNKENLSKINALTYIIIISVFLLGVIIGGVLSSILHQHAILVPIIILTLNLFLAVVHDIYLFENEV</sequence>
<dbReference type="InterPro" id="IPR010699">
    <property type="entry name" value="DUF1275"/>
</dbReference>
<dbReference type="Pfam" id="PF06912">
    <property type="entry name" value="DUF1275"/>
    <property type="match status" value="1"/>
</dbReference>
<accession>A0ABR5TMJ7</accession>
<dbReference type="EMBL" id="LSDB01000008">
    <property type="protein sequence ID" value="KXB58562.1"/>
    <property type="molecule type" value="Genomic_DNA"/>
</dbReference>
<dbReference type="PANTHER" id="PTHR37314:SF4">
    <property type="entry name" value="UPF0700 TRANSMEMBRANE PROTEIN YOAK"/>
    <property type="match status" value="1"/>
</dbReference>
<comment type="caution">
    <text evidence="2">The sequence shown here is derived from an EMBL/GenBank/DDBJ whole genome shotgun (WGS) entry which is preliminary data.</text>
</comment>
<protein>
    <recommendedName>
        <fullName evidence="4">DUF1275 domain-containing protein</fullName>
    </recommendedName>
</protein>
<proteinExistence type="predicted"/>
<keyword evidence="1" id="KW-0812">Transmembrane</keyword>
<organism evidence="2 3">
    <name type="scientific">Gemelliphila asaccharolytica</name>
    <dbReference type="NCBI Taxonomy" id="502393"/>
    <lineage>
        <taxon>Bacteria</taxon>
        <taxon>Bacillati</taxon>
        <taxon>Bacillota</taxon>
        <taxon>Bacilli</taxon>
        <taxon>Bacillales</taxon>
        <taxon>Gemellaceae</taxon>
        <taxon>Gemelliphila</taxon>
    </lineage>
</organism>
<gene>
    <name evidence="2" type="ORF">HMPREF1871_00328</name>
</gene>
<evidence type="ECO:0000256" key="1">
    <source>
        <dbReference type="SAM" id="Phobius"/>
    </source>
</evidence>
<feature type="transmembrane region" description="Helical" evidence="1">
    <location>
        <begin position="197"/>
        <end position="220"/>
    </location>
</feature>
<evidence type="ECO:0000313" key="3">
    <source>
        <dbReference type="Proteomes" id="UP000070467"/>
    </source>
</evidence>
<feature type="transmembrane region" description="Helical" evidence="1">
    <location>
        <begin position="226"/>
        <end position="248"/>
    </location>
</feature>
<keyword evidence="1" id="KW-0472">Membrane</keyword>
<feature type="transmembrane region" description="Helical" evidence="1">
    <location>
        <begin position="116"/>
        <end position="134"/>
    </location>
</feature>
<evidence type="ECO:0008006" key="4">
    <source>
        <dbReference type="Google" id="ProtNLM"/>
    </source>
</evidence>
<feature type="transmembrane region" description="Helical" evidence="1">
    <location>
        <begin position="84"/>
        <end position="104"/>
    </location>
</feature>
<dbReference type="PANTHER" id="PTHR37314">
    <property type="entry name" value="SLR0142 PROTEIN"/>
    <property type="match status" value="1"/>
</dbReference>
<keyword evidence="1" id="KW-1133">Transmembrane helix</keyword>
<name>A0ABR5TMJ7_9BACL</name>
<reference evidence="2 3" key="1">
    <citation type="submission" date="2016-01" db="EMBL/GenBank/DDBJ databases">
        <authorList>
            <person name="Mitreva M."/>
            <person name="Pepin K.H."/>
            <person name="Mihindukulasuriya K.A."/>
            <person name="Fulton R."/>
            <person name="Fronick C."/>
            <person name="O'Laughlin M."/>
            <person name="Miner T."/>
            <person name="Herter B."/>
            <person name="Rosa B.A."/>
            <person name="Cordes M."/>
            <person name="Tomlinson C."/>
            <person name="Wollam A."/>
            <person name="Palsikar V.B."/>
            <person name="Mardis E.R."/>
            <person name="Wilson R.K."/>
        </authorList>
    </citation>
    <scope>NUCLEOTIDE SEQUENCE [LARGE SCALE GENOMIC DNA]</scope>
    <source>
        <strain evidence="2 3">KA00071</strain>
    </source>
</reference>